<dbReference type="SUPFAM" id="SSF47413">
    <property type="entry name" value="lambda repressor-like DNA-binding domains"/>
    <property type="match status" value="1"/>
</dbReference>
<dbReference type="Proteomes" id="UP000295729">
    <property type="component" value="Unassembled WGS sequence"/>
</dbReference>
<dbReference type="CDD" id="cd00093">
    <property type="entry name" value="HTH_XRE"/>
    <property type="match status" value="1"/>
</dbReference>
<dbReference type="EMBL" id="SNZA01000001">
    <property type="protein sequence ID" value="TDR14894.1"/>
    <property type="molecule type" value="Genomic_DNA"/>
</dbReference>
<dbReference type="InterPro" id="IPR001387">
    <property type="entry name" value="Cro/C1-type_HTH"/>
</dbReference>
<accession>A0A4R6XBJ8</accession>
<dbReference type="Gene3D" id="2.60.120.10">
    <property type="entry name" value="Jelly Rolls"/>
    <property type="match status" value="1"/>
</dbReference>
<keyword evidence="4" id="KW-1185">Reference proteome</keyword>
<dbReference type="InterPro" id="IPR014710">
    <property type="entry name" value="RmlC-like_jellyroll"/>
</dbReference>
<protein>
    <submittedName>
        <fullName evidence="3">XRE family transcriptional regulator</fullName>
    </submittedName>
</protein>
<feature type="domain" description="HTH cro/C1-type" evidence="2">
    <location>
        <begin position="13"/>
        <end position="67"/>
    </location>
</feature>
<dbReference type="OrthoDB" id="9792093at2"/>
<organism evidence="3 4">
    <name type="scientific">Marinomonas communis</name>
    <dbReference type="NCBI Taxonomy" id="28254"/>
    <lineage>
        <taxon>Bacteria</taxon>
        <taxon>Pseudomonadati</taxon>
        <taxon>Pseudomonadota</taxon>
        <taxon>Gammaproteobacteria</taxon>
        <taxon>Oceanospirillales</taxon>
        <taxon>Oceanospirillaceae</taxon>
        <taxon>Marinomonas</taxon>
    </lineage>
</organism>
<keyword evidence="1" id="KW-0238">DNA-binding</keyword>
<dbReference type="Gene3D" id="1.10.260.40">
    <property type="entry name" value="lambda repressor-like DNA-binding domains"/>
    <property type="match status" value="1"/>
</dbReference>
<dbReference type="GO" id="GO:0003677">
    <property type="term" value="F:DNA binding"/>
    <property type="evidence" value="ECO:0007669"/>
    <property type="project" value="UniProtKB-KW"/>
</dbReference>
<dbReference type="RefSeq" id="WP_133559536.1">
    <property type="nucleotide sequence ID" value="NZ_SNZA01000001.1"/>
</dbReference>
<dbReference type="AlphaFoldDB" id="A0A4R6XBJ8"/>
<dbReference type="PANTHER" id="PTHR46797:SF1">
    <property type="entry name" value="METHYLPHOSPHONATE SYNTHASE"/>
    <property type="match status" value="1"/>
</dbReference>
<evidence type="ECO:0000259" key="2">
    <source>
        <dbReference type="PROSITE" id="PS50943"/>
    </source>
</evidence>
<evidence type="ECO:0000313" key="4">
    <source>
        <dbReference type="Proteomes" id="UP000295729"/>
    </source>
</evidence>
<evidence type="ECO:0000313" key="3">
    <source>
        <dbReference type="EMBL" id="TDR14894.1"/>
    </source>
</evidence>
<name>A0A4R6XBJ8_9GAMM</name>
<dbReference type="SMART" id="SM00530">
    <property type="entry name" value="HTH_XRE"/>
    <property type="match status" value="1"/>
</dbReference>
<dbReference type="PROSITE" id="PS50943">
    <property type="entry name" value="HTH_CROC1"/>
    <property type="match status" value="1"/>
</dbReference>
<dbReference type="SUPFAM" id="SSF51182">
    <property type="entry name" value="RmlC-like cupins"/>
    <property type="match status" value="1"/>
</dbReference>
<dbReference type="PANTHER" id="PTHR46797">
    <property type="entry name" value="HTH-TYPE TRANSCRIPTIONAL REGULATOR"/>
    <property type="match status" value="1"/>
</dbReference>
<proteinExistence type="predicted"/>
<gene>
    <name evidence="3" type="ORF">C8D85_0243</name>
</gene>
<dbReference type="GO" id="GO:0005829">
    <property type="term" value="C:cytosol"/>
    <property type="evidence" value="ECO:0007669"/>
    <property type="project" value="TreeGrafter"/>
</dbReference>
<dbReference type="InterPro" id="IPR010982">
    <property type="entry name" value="Lambda_DNA-bd_dom_sf"/>
</dbReference>
<dbReference type="CDD" id="cd02209">
    <property type="entry name" value="cupin_XRE_C"/>
    <property type="match status" value="1"/>
</dbReference>
<dbReference type="Pfam" id="PF01381">
    <property type="entry name" value="HTH_3"/>
    <property type="match status" value="1"/>
</dbReference>
<comment type="caution">
    <text evidence="3">The sequence shown here is derived from an EMBL/GenBank/DDBJ whole genome shotgun (WGS) entry which is preliminary data.</text>
</comment>
<dbReference type="InterPro" id="IPR050807">
    <property type="entry name" value="TransReg_Diox_bact_type"/>
</dbReference>
<dbReference type="InterPro" id="IPR011051">
    <property type="entry name" value="RmlC_Cupin_sf"/>
</dbReference>
<evidence type="ECO:0000256" key="1">
    <source>
        <dbReference type="ARBA" id="ARBA00023125"/>
    </source>
</evidence>
<dbReference type="GO" id="GO:0003700">
    <property type="term" value="F:DNA-binding transcription factor activity"/>
    <property type="evidence" value="ECO:0007669"/>
    <property type="project" value="TreeGrafter"/>
</dbReference>
<sequence>MEKPNLDILGRNLQTLRLKKGLSLSQLAQDAGIAKSNLSRIEQGDGNPTIETIWRLAVQLNVPFSDLIARVPASLGENGIQVKLIDQGTDNPRVDVYWMSCAPHTTKLSEPHITGSTESITIISGELFAGEEQDLQKLSAGDTFTFSADKSHCYRTGDLWTTLIMVITYPKQEQSI</sequence>
<reference evidence="3 4" key="1">
    <citation type="submission" date="2019-03" db="EMBL/GenBank/DDBJ databases">
        <title>Genomic Encyclopedia of Type Strains, Phase IV (KMG-IV): sequencing the most valuable type-strain genomes for metagenomic binning, comparative biology and taxonomic classification.</title>
        <authorList>
            <person name="Goeker M."/>
        </authorList>
    </citation>
    <scope>NUCLEOTIDE SEQUENCE [LARGE SCALE GENOMIC DNA]</scope>
    <source>
        <strain evidence="3 4">DSM 5604</strain>
    </source>
</reference>